<dbReference type="SUPFAM" id="SSF47473">
    <property type="entry name" value="EF-hand"/>
    <property type="match status" value="1"/>
</dbReference>
<dbReference type="SMART" id="SM00220">
    <property type="entry name" value="S_TKc"/>
    <property type="match status" value="1"/>
</dbReference>
<evidence type="ECO:0000256" key="3">
    <source>
        <dbReference type="ARBA" id="ARBA00022741"/>
    </source>
</evidence>
<keyword evidence="2" id="KW-0808">Transferase</keyword>
<evidence type="ECO:0000256" key="2">
    <source>
        <dbReference type="ARBA" id="ARBA00022679"/>
    </source>
</evidence>
<evidence type="ECO:0000313" key="8">
    <source>
        <dbReference type="EMBL" id="AKB95544.1"/>
    </source>
</evidence>
<dbReference type="Gene3D" id="3.30.200.20">
    <property type="entry name" value="Phosphorylase Kinase, domain 1"/>
    <property type="match status" value="1"/>
</dbReference>
<evidence type="ECO:0000259" key="7">
    <source>
        <dbReference type="PROSITE" id="PS50011"/>
    </source>
</evidence>
<dbReference type="EMBL" id="KP794859">
    <property type="protein sequence ID" value="AKB95544.1"/>
    <property type="molecule type" value="mRNA"/>
</dbReference>
<dbReference type="PROSITE" id="PS50011">
    <property type="entry name" value="PROTEIN_KINASE_DOM"/>
    <property type="match status" value="1"/>
</dbReference>
<dbReference type="Gene3D" id="1.10.238.10">
    <property type="entry name" value="EF-hand"/>
    <property type="match status" value="2"/>
</dbReference>
<dbReference type="Gene3D" id="1.10.510.10">
    <property type="entry name" value="Transferase(Phosphotransferase) domain 1"/>
    <property type="match status" value="1"/>
</dbReference>
<name>A0A141AZT9_BABDI</name>
<dbReference type="GO" id="GO:0005524">
    <property type="term" value="F:ATP binding"/>
    <property type="evidence" value="ECO:0007669"/>
    <property type="project" value="UniProtKB-KW"/>
</dbReference>
<keyword evidence="5" id="KW-0067">ATP-binding</keyword>
<dbReference type="CDD" id="cd05117">
    <property type="entry name" value="STKc_CAMK"/>
    <property type="match status" value="1"/>
</dbReference>
<dbReference type="GO" id="GO:0004674">
    <property type="term" value="F:protein serine/threonine kinase activity"/>
    <property type="evidence" value="ECO:0007669"/>
    <property type="project" value="UniProtKB-KW"/>
</dbReference>
<protein>
    <submittedName>
        <fullName evidence="8 9">Calcium-dependent protein kinase</fullName>
    </submittedName>
</protein>
<dbReference type="AlphaFoldDB" id="A0A141AZT9"/>
<reference evidence="9" key="3">
    <citation type="submission" date="2021-05" db="EMBL/GenBank/DDBJ databases">
        <authorList>
            <person name="Pain A."/>
        </authorList>
    </citation>
    <scope>NUCLEOTIDE SEQUENCE</scope>
    <source>
        <strain evidence="9">1802A</strain>
    </source>
</reference>
<proteinExistence type="evidence at transcript level"/>
<dbReference type="SMR" id="A0A141AZT9"/>
<evidence type="ECO:0000256" key="5">
    <source>
        <dbReference type="ARBA" id="ARBA00022840"/>
    </source>
</evidence>
<dbReference type="EMBL" id="JAHBMH010000033">
    <property type="protein sequence ID" value="KAK1937206.1"/>
    <property type="molecule type" value="Genomic_DNA"/>
</dbReference>
<sequence length="572" mass="64534">MGNCCSQGAAVVEQNVAEQKPVVWSYCRRQQSSDSSDAHSDYIAPELTDVFFKDLRRPVYIPTSQPNIVPRSSPLLSTDHNGEAEYDEDASDDGCCADSVGRRFSECPMLMDLVLVRDLWRSRIITGSNISAKYAVSPNLIGFGVCGSVRQIIEKKSQRSFALKSLKTFTASRRKLTSIFNEIAIYIQLDHPNIAFLHEVHEEVGVCHMVMEHCTGNELYDRLDNYKRFAENYTKQLTVQMLLALNYLHSNGICHRDLKLENWVFSTPDMGSPLKMIDFGFARLFEEGVPMGGMHGTVYYVDPEVIDGCYNEKCDVWSTGVIVYMLLSGSPPFNGDADRDILLKIKKGTLKFEGIRWSQVSETAKDFIRYLLNRNGTERASAIQALHHPWLRDEVAKFDKNTISVEMLRHIVEFSKKTPLHRAIVALCVLNGDRNLHPEIYQAFFSINTSSTGSITLAEFTTAMEQHLGLSEQEIANIFDTIAFRGTPYLHYTEFVTAVYENYTKVDINSLSQVYKKLDVFGNGRVNAQSFTACIGEYFSGTPVDSMLSEVELNQNGVIDFAKFCECIISVH</sequence>
<organism evidence="8">
    <name type="scientific">Babesia divergens</name>
    <dbReference type="NCBI Taxonomy" id="32595"/>
    <lineage>
        <taxon>Eukaryota</taxon>
        <taxon>Sar</taxon>
        <taxon>Alveolata</taxon>
        <taxon>Apicomplexa</taxon>
        <taxon>Aconoidasida</taxon>
        <taxon>Piroplasmida</taxon>
        <taxon>Babesiidae</taxon>
        <taxon>Babesia</taxon>
    </lineage>
</organism>
<evidence type="ECO:0000256" key="6">
    <source>
        <dbReference type="SAM" id="MobiDB-lite"/>
    </source>
</evidence>
<dbReference type="InterPro" id="IPR000719">
    <property type="entry name" value="Prot_kinase_dom"/>
</dbReference>
<reference evidence="9" key="1">
    <citation type="journal article" date="2014" name="Nucleic Acids Res.">
        <title>The evolutionary dynamics of variant antigen genes in Babesia reveal a history of genomic innovation underlying host-parasite interaction.</title>
        <authorList>
            <person name="Jackson A.P."/>
            <person name="Otto T.D."/>
            <person name="Darby A."/>
            <person name="Ramaprasad A."/>
            <person name="Xia D."/>
            <person name="Echaide I.E."/>
            <person name="Farber M."/>
            <person name="Gahlot S."/>
            <person name="Gamble J."/>
            <person name="Gupta D."/>
            <person name="Gupta Y."/>
            <person name="Jackson L."/>
            <person name="Malandrin L."/>
            <person name="Malas T.B."/>
            <person name="Moussa E."/>
            <person name="Nair M."/>
            <person name="Reid A.J."/>
            <person name="Sanders M."/>
            <person name="Sharma J."/>
            <person name="Tracey A."/>
            <person name="Quail M.A."/>
            <person name="Weir W."/>
            <person name="Wastling J.M."/>
            <person name="Hall N."/>
            <person name="Willadsen P."/>
            <person name="Lingelbach K."/>
            <person name="Shiels B."/>
            <person name="Tait A."/>
            <person name="Berriman M."/>
            <person name="Allred D.R."/>
            <person name="Pain A."/>
        </authorList>
    </citation>
    <scope>NUCLEOTIDE SEQUENCE</scope>
    <source>
        <strain evidence="9">1802A</strain>
    </source>
</reference>
<evidence type="ECO:0000256" key="1">
    <source>
        <dbReference type="ARBA" id="ARBA00022527"/>
    </source>
</evidence>
<keyword evidence="4 8" id="KW-0418">Kinase</keyword>
<accession>A0A141AZT9</accession>
<keyword evidence="3" id="KW-0547">Nucleotide-binding</keyword>
<dbReference type="InterPro" id="IPR011009">
    <property type="entry name" value="Kinase-like_dom_sf"/>
</dbReference>
<evidence type="ECO:0000256" key="4">
    <source>
        <dbReference type="ARBA" id="ARBA00022777"/>
    </source>
</evidence>
<dbReference type="Proteomes" id="UP001195914">
    <property type="component" value="Unassembled WGS sequence"/>
</dbReference>
<feature type="region of interest" description="Disordered" evidence="6">
    <location>
        <begin position="71"/>
        <end position="90"/>
    </location>
</feature>
<keyword evidence="10" id="KW-1185">Reference proteome</keyword>
<dbReference type="SUPFAM" id="SSF56112">
    <property type="entry name" value="Protein kinase-like (PK-like)"/>
    <property type="match status" value="1"/>
</dbReference>
<evidence type="ECO:0000313" key="9">
    <source>
        <dbReference type="EMBL" id="KAK1937206.1"/>
    </source>
</evidence>
<feature type="domain" description="Protein kinase" evidence="7">
    <location>
        <begin position="135"/>
        <end position="391"/>
    </location>
</feature>
<dbReference type="InterPro" id="IPR011992">
    <property type="entry name" value="EF-hand-dom_pair"/>
</dbReference>
<dbReference type="Pfam" id="PF00069">
    <property type="entry name" value="Pkinase"/>
    <property type="match status" value="1"/>
</dbReference>
<dbReference type="InterPro" id="IPR050205">
    <property type="entry name" value="CDPK_Ser/Thr_kinases"/>
</dbReference>
<keyword evidence="1" id="KW-0723">Serine/threonine-protein kinase</keyword>
<dbReference type="VEuPathDB" id="PiroplasmaDB:Bdiv_014540c"/>
<reference evidence="8" key="2">
    <citation type="submission" date="2015-02" db="EMBL/GenBank/DDBJ databases">
        <title>Identification of three calcium-dependent protein kinases from Babesia divergens.</title>
        <authorList>
            <person name="Rodriguez M."/>
            <person name="Santos J."/>
            <person name="Lobo C.A."/>
        </authorList>
    </citation>
    <scope>NUCLEOTIDE SEQUENCE</scope>
</reference>
<evidence type="ECO:0000313" key="10">
    <source>
        <dbReference type="Proteomes" id="UP001195914"/>
    </source>
</evidence>
<gene>
    <name evidence="9" type="ORF">X943_000136</name>
</gene>
<dbReference type="PANTHER" id="PTHR24349">
    <property type="entry name" value="SERINE/THREONINE-PROTEIN KINASE"/>
    <property type="match status" value="1"/>
</dbReference>